<dbReference type="SUPFAM" id="SSF53187">
    <property type="entry name" value="Zn-dependent exopeptidases"/>
    <property type="match status" value="1"/>
</dbReference>
<sequence length="149" mass="15753">MPDWCEATLDLRFPRGASTAEELVEALARAVSDWVREQEPAATVRLLRWSSPAALGDTPEAALADPLVQAVASAREAVLGLPSYPETAPGGTNGTVLLNEGRIRTLIECGPGGGLSHEPFEFVDRDDLVDGARILSRAILALLPGLAAR</sequence>
<dbReference type="Pfam" id="PF01546">
    <property type="entry name" value="Peptidase_M20"/>
    <property type="match status" value="1"/>
</dbReference>
<dbReference type="AlphaFoldDB" id="A0AA42BC82"/>
<dbReference type="EMBL" id="JAMSLR010000021">
    <property type="protein sequence ID" value="MCM8750660.1"/>
    <property type="molecule type" value="Genomic_DNA"/>
</dbReference>
<evidence type="ECO:0000313" key="3">
    <source>
        <dbReference type="Proteomes" id="UP001165306"/>
    </source>
</evidence>
<dbReference type="Proteomes" id="UP001165306">
    <property type="component" value="Unassembled WGS sequence"/>
</dbReference>
<dbReference type="Gene3D" id="3.30.70.360">
    <property type="match status" value="1"/>
</dbReference>
<protein>
    <submittedName>
        <fullName evidence="2">M20 family metallopeptidase</fullName>
    </submittedName>
</protein>
<dbReference type="GO" id="GO:0016787">
    <property type="term" value="F:hydrolase activity"/>
    <property type="evidence" value="ECO:0007669"/>
    <property type="project" value="InterPro"/>
</dbReference>
<proteinExistence type="predicted"/>
<comment type="caution">
    <text evidence="2">The sequence shown here is derived from an EMBL/GenBank/DDBJ whole genome shotgun (WGS) entry which is preliminary data.</text>
</comment>
<keyword evidence="3" id="KW-1185">Reference proteome</keyword>
<accession>A0AA42BC82</accession>
<dbReference type="InterPro" id="IPR002933">
    <property type="entry name" value="Peptidase_M20"/>
</dbReference>
<evidence type="ECO:0000313" key="2">
    <source>
        <dbReference type="EMBL" id="MCM8750660.1"/>
    </source>
</evidence>
<reference evidence="2" key="1">
    <citation type="submission" date="2022-06" db="EMBL/GenBank/DDBJ databases">
        <title>CFH 74404 Thermomicrobiaceae sp.</title>
        <authorList>
            <person name="Ming H."/>
            <person name="Li W.-J."/>
            <person name="Zhao Z."/>
        </authorList>
    </citation>
    <scope>NUCLEOTIDE SEQUENCE</scope>
    <source>
        <strain evidence="2">CFH 74404</strain>
    </source>
</reference>
<keyword evidence="1" id="KW-0378">Hydrolase</keyword>
<dbReference type="RefSeq" id="WP_284058449.1">
    <property type="nucleotide sequence ID" value="NZ_JAMSLR010000021.1"/>
</dbReference>
<organism evidence="2 3">
    <name type="scientific">Thermalbibacter longus</name>
    <dbReference type="NCBI Taxonomy" id="2951981"/>
    <lineage>
        <taxon>Bacteria</taxon>
        <taxon>Pseudomonadati</taxon>
        <taxon>Thermomicrobiota</taxon>
        <taxon>Thermomicrobia</taxon>
        <taxon>Thermomicrobiales</taxon>
        <taxon>Thermomicrobiaceae</taxon>
        <taxon>Thermalbibacter</taxon>
    </lineage>
</organism>
<gene>
    <name evidence="2" type="ORF">NET02_16070</name>
</gene>
<evidence type="ECO:0000256" key="1">
    <source>
        <dbReference type="ARBA" id="ARBA00022801"/>
    </source>
</evidence>
<name>A0AA42BC82_9BACT</name>
<dbReference type="Gene3D" id="3.40.630.10">
    <property type="entry name" value="Zn peptidases"/>
    <property type="match status" value="1"/>
</dbReference>